<dbReference type="SUPFAM" id="SSF55486">
    <property type="entry name" value="Metalloproteases ('zincins'), catalytic domain"/>
    <property type="match status" value="1"/>
</dbReference>
<feature type="domain" description="Peptidase M13 C-terminal" evidence="10">
    <location>
        <begin position="496"/>
        <end position="697"/>
    </location>
</feature>
<evidence type="ECO:0000256" key="6">
    <source>
        <dbReference type="ARBA" id="ARBA00022833"/>
    </source>
</evidence>
<dbReference type="Proteomes" id="UP001239782">
    <property type="component" value="Chromosome"/>
</dbReference>
<evidence type="ECO:0000256" key="8">
    <source>
        <dbReference type="SAM" id="MobiDB-lite"/>
    </source>
</evidence>
<feature type="signal peptide" evidence="9">
    <location>
        <begin position="1"/>
        <end position="23"/>
    </location>
</feature>
<comment type="cofactor">
    <cofactor evidence="1">
        <name>Zn(2+)</name>
        <dbReference type="ChEBI" id="CHEBI:29105"/>
    </cofactor>
</comment>
<keyword evidence="6" id="KW-0862">Zinc</keyword>
<evidence type="ECO:0000256" key="2">
    <source>
        <dbReference type="ARBA" id="ARBA00007357"/>
    </source>
</evidence>
<gene>
    <name evidence="12" type="ORF">Q9312_18300</name>
</gene>
<dbReference type="InterPro" id="IPR018497">
    <property type="entry name" value="Peptidase_M13_C"/>
</dbReference>
<dbReference type="Pfam" id="PF05649">
    <property type="entry name" value="Peptidase_M13_N"/>
    <property type="match status" value="1"/>
</dbReference>
<name>A0AA51X6T1_9GAMM</name>
<keyword evidence="7" id="KW-0482">Metalloprotease</keyword>
<evidence type="ECO:0000256" key="7">
    <source>
        <dbReference type="ARBA" id="ARBA00023049"/>
    </source>
</evidence>
<reference evidence="12 13" key="1">
    <citation type="submission" date="2023-08" db="EMBL/GenBank/DDBJ databases">
        <title>Pleionea litopenaei sp. nov., isolated from stomach of juvenile Litopenaeus vannamei.</title>
        <authorList>
            <person name="Rho A.M."/>
            <person name="Hwang C.Y."/>
        </authorList>
    </citation>
    <scope>NUCLEOTIDE SEQUENCE [LARGE SCALE GENOMIC DNA]</scope>
    <source>
        <strain evidence="12 13">HL-JVS1</strain>
    </source>
</reference>
<protein>
    <submittedName>
        <fullName evidence="12">M13-type metalloendopeptidase</fullName>
        <ecNumber evidence="12">3.4.24.-</ecNumber>
    </submittedName>
</protein>
<evidence type="ECO:0000256" key="4">
    <source>
        <dbReference type="ARBA" id="ARBA00022723"/>
    </source>
</evidence>
<evidence type="ECO:0000256" key="3">
    <source>
        <dbReference type="ARBA" id="ARBA00022670"/>
    </source>
</evidence>
<evidence type="ECO:0000259" key="11">
    <source>
        <dbReference type="Pfam" id="PF05649"/>
    </source>
</evidence>
<dbReference type="PROSITE" id="PS51257">
    <property type="entry name" value="PROKAR_LIPOPROTEIN"/>
    <property type="match status" value="1"/>
</dbReference>
<dbReference type="Gene3D" id="1.10.1380.10">
    <property type="entry name" value="Neutral endopeptidase , domain2"/>
    <property type="match status" value="1"/>
</dbReference>
<feature type="domain" description="Peptidase M13 N-terminal" evidence="11">
    <location>
        <begin position="67"/>
        <end position="444"/>
    </location>
</feature>
<feature type="chain" id="PRO_5041295055" evidence="9">
    <location>
        <begin position="24"/>
        <end position="700"/>
    </location>
</feature>
<evidence type="ECO:0000259" key="10">
    <source>
        <dbReference type="Pfam" id="PF01431"/>
    </source>
</evidence>
<dbReference type="InterPro" id="IPR000718">
    <property type="entry name" value="Peptidase_M13"/>
</dbReference>
<dbReference type="InterPro" id="IPR042089">
    <property type="entry name" value="Peptidase_M13_dom_2"/>
</dbReference>
<proteinExistence type="inferred from homology"/>
<keyword evidence="4" id="KW-0479">Metal-binding</keyword>
<comment type="similarity">
    <text evidence="2">Belongs to the peptidase M13 family.</text>
</comment>
<dbReference type="InterPro" id="IPR008753">
    <property type="entry name" value="Peptidase_M13_N"/>
</dbReference>
<dbReference type="InterPro" id="IPR024079">
    <property type="entry name" value="MetalloPept_cat_dom_sf"/>
</dbReference>
<keyword evidence="9" id="KW-0732">Signal</keyword>
<dbReference type="PANTHER" id="PTHR11733:SF167">
    <property type="entry name" value="FI17812P1-RELATED"/>
    <property type="match status" value="1"/>
</dbReference>
<dbReference type="Pfam" id="PF01431">
    <property type="entry name" value="Peptidase_M13"/>
    <property type="match status" value="1"/>
</dbReference>
<evidence type="ECO:0000256" key="5">
    <source>
        <dbReference type="ARBA" id="ARBA00022801"/>
    </source>
</evidence>
<dbReference type="GO" id="GO:0004222">
    <property type="term" value="F:metalloendopeptidase activity"/>
    <property type="evidence" value="ECO:0007669"/>
    <property type="project" value="InterPro"/>
</dbReference>
<keyword evidence="5 12" id="KW-0378">Hydrolase</keyword>
<dbReference type="CDD" id="cd08662">
    <property type="entry name" value="M13"/>
    <property type="match status" value="1"/>
</dbReference>
<evidence type="ECO:0000256" key="1">
    <source>
        <dbReference type="ARBA" id="ARBA00001947"/>
    </source>
</evidence>
<accession>A0AA51X6T1</accession>
<organism evidence="12 13">
    <name type="scientific">Pleionea litopenaei</name>
    <dbReference type="NCBI Taxonomy" id="3070815"/>
    <lineage>
        <taxon>Bacteria</taxon>
        <taxon>Pseudomonadati</taxon>
        <taxon>Pseudomonadota</taxon>
        <taxon>Gammaproteobacteria</taxon>
        <taxon>Oceanospirillales</taxon>
        <taxon>Pleioneaceae</taxon>
        <taxon>Pleionea</taxon>
    </lineage>
</organism>
<dbReference type="PRINTS" id="PR00786">
    <property type="entry name" value="NEPRILYSIN"/>
</dbReference>
<keyword evidence="13" id="KW-1185">Reference proteome</keyword>
<dbReference type="AlphaFoldDB" id="A0AA51X6T1"/>
<dbReference type="EC" id="3.4.24.-" evidence="12"/>
<dbReference type="EMBL" id="CP133548">
    <property type="protein sequence ID" value="WMS87161.1"/>
    <property type="molecule type" value="Genomic_DNA"/>
</dbReference>
<dbReference type="GO" id="GO:0046872">
    <property type="term" value="F:metal ion binding"/>
    <property type="evidence" value="ECO:0007669"/>
    <property type="project" value="UniProtKB-KW"/>
</dbReference>
<dbReference type="RefSeq" id="WP_309202300.1">
    <property type="nucleotide sequence ID" value="NZ_CP133548.1"/>
</dbReference>
<dbReference type="Gene3D" id="3.40.390.10">
    <property type="entry name" value="Collagenase (Catalytic Domain)"/>
    <property type="match status" value="1"/>
</dbReference>
<sequence>MKLKLLSMSVAVALLASCGQESATEQPKAETTKTQSVAEQKDAKAKAPVELQSGLTLDNFDRSVRVQDDLYRFVNGTWLSKTEIPSDKSNYGTFTALADKAQEDLRKIIEASAAAKDLEPGSNEQKVGDLYNSVLDVDTLNQRGLEPLKPYLAEIEAIKDKQQLVEYFAKVPKLGSSAPMGMWVNNDAKDPTQYIMYMTQSGLSLPNKDYYFDEDETHESIRHAFVKHVETMFNLAGLPKGAEAAKDIMALEMAIANAHWNKEDNRNSVKTYNKYALKQMSELTDAIDWNAYFTAMGVADQSNLVVRQPSYITALGTIVKDTSLDAWKTYLTWHLLTGNASLLTSELDQENFAFYGKTLQGTPEQLPRWKRGVNAVNSLLGEVVGKVYVAKYFKPEAKQRMMELVENLREAYRQSINELDWMGEETKKQALDKLSKFRPKIGYPDKWQDYSNLTITKGKLLENYMSARQFNFNEQRDKLGKPIDRDEWFMTPQTVNAYYNPVMNEIVFPAAILQPPFFDMNADDAVNYGGIGAVIGHEMGHGFDDQGATYDGDGVLRDWWTAQDKEEFKARTTKLAAQYDEFEPLPGVHVNGEFTLGENIGDLGGLTIAYKAYQLSKEGKPAPVLDGFTGDQRFFMGWAQVWARKYRDAEMKRRINVDPHSPSEYRSNGVVQNMPEFMAAFDVKPGDELYLEPEKRVKIW</sequence>
<keyword evidence="3" id="KW-0645">Protease</keyword>
<evidence type="ECO:0000313" key="13">
    <source>
        <dbReference type="Proteomes" id="UP001239782"/>
    </source>
</evidence>
<dbReference type="PANTHER" id="PTHR11733">
    <property type="entry name" value="ZINC METALLOPROTEASE FAMILY M13 NEPRILYSIN-RELATED"/>
    <property type="match status" value="1"/>
</dbReference>
<evidence type="ECO:0000313" key="12">
    <source>
        <dbReference type="EMBL" id="WMS87161.1"/>
    </source>
</evidence>
<dbReference type="KEGG" id="plei:Q9312_18300"/>
<feature type="region of interest" description="Disordered" evidence="8">
    <location>
        <begin position="21"/>
        <end position="45"/>
    </location>
</feature>
<evidence type="ECO:0000256" key="9">
    <source>
        <dbReference type="SAM" id="SignalP"/>
    </source>
</evidence>
<dbReference type="GO" id="GO:0016485">
    <property type="term" value="P:protein processing"/>
    <property type="evidence" value="ECO:0007669"/>
    <property type="project" value="TreeGrafter"/>
</dbReference>
<dbReference type="GO" id="GO:0005886">
    <property type="term" value="C:plasma membrane"/>
    <property type="evidence" value="ECO:0007669"/>
    <property type="project" value="TreeGrafter"/>
</dbReference>
<dbReference type="PROSITE" id="PS51885">
    <property type="entry name" value="NEPRILYSIN"/>
    <property type="match status" value="1"/>
</dbReference>